<dbReference type="OrthoDB" id="243127at2759"/>
<accession>A0A1J4J6G0</accession>
<gene>
    <name evidence="2" type="ORF">TRFO_39560</name>
</gene>
<dbReference type="VEuPathDB" id="TrichDB:TRFO_39560"/>
<keyword evidence="3" id="KW-1185">Reference proteome</keyword>
<evidence type="ECO:0000259" key="1">
    <source>
        <dbReference type="PROSITE" id="PS51411"/>
    </source>
</evidence>
<protein>
    <recommendedName>
        <fullName evidence="1">PSP1 C-terminal domain-containing protein</fullName>
    </recommendedName>
</protein>
<dbReference type="PANTHER" id="PTHR43830:SF3">
    <property type="entry name" value="PROTEIN PSP1"/>
    <property type="match status" value="1"/>
</dbReference>
<dbReference type="InterPro" id="IPR047767">
    <property type="entry name" value="PSP1-like"/>
</dbReference>
<dbReference type="RefSeq" id="XP_068347386.1">
    <property type="nucleotide sequence ID" value="XM_068512723.1"/>
</dbReference>
<dbReference type="GO" id="GO:0005737">
    <property type="term" value="C:cytoplasm"/>
    <property type="evidence" value="ECO:0007669"/>
    <property type="project" value="TreeGrafter"/>
</dbReference>
<dbReference type="InterPro" id="IPR007557">
    <property type="entry name" value="PSP1_C"/>
</dbReference>
<dbReference type="GeneID" id="94847427"/>
<dbReference type="PANTHER" id="PTHR43830">
    <property type="entry name" value="PROTEIN PSP1"/>
    <property type="match status" value="1"/>
</dbReference>
<dbReference type="PROSITE" id="PS51411">
    <property type="entry name" value="PSP1_C"/>
    <property type="match status" value="1"/>
</dbReference>
<proteinExistence type="predicted"/>
<dbReference type="EMBL" id="MLAK01001335">
    <property type="protein sequence ID" value="OHS94249.1"/>
    <property type="molecule type" value="Genomic_DNA"/>
</dbReference>
<feature type="domain" description="PSP1 C-terminal" evidence="1">
    <location>
        <begin position="181"/>
        <end position="266"/>
    </location>
</feature>
<evidence type="ECO:0000313" key="3">
    <source>
        <dbReference type="Proteomes" id="UP000179807"/>
    </source>
</evidence>
<evidence type="ECO:0000313" key="2">
    <source>
        <dbReference type="EMBL" id="OHS94249.1"/>
    </source>
</evidence>
<sequence>MKNSETKKKLLFFQNYPGMSWDLFTKDDQDDENTSNLPVSSLLPMALREAWGDNEMIPPMPQAASLARSDVQRPNVVFGASSYTQPAAPLPGSAPMPQTSIFDTSDVTFQGVIEFEGAAQSSKSYYQVQFNQFHKELFQANRNLTINQNDFVLTEADRGYDIGRIIAIVRRPPIREVQNAKKIIRIATQHEVAQLPQKDMREQRALQIGRAKVAEFQLPMSLTAAEFQFDGNKLTFYYQASSYIDFRNLVKALFRIFQIRIWMQAAV</sequence>
<name>A0A1J4J6G0_9EUKA</name>
<dbReference type="AlphaFoldDB" id="A0A1J4J6G0"/>
<dbReference type="NCBIfam" id="NF041131">
    <property type="entry name" value="RicT_YaaT_fam"/>
    <property type="match status" value="1"/>
</dbReference>
<organism evidence="2 3">
    <name type="scientific">Tritrichomonas foetus</name>
    <dbReference type="NCBI Taxonomy" id="1144522"/>
    <lineage>
        <taxon>Eukaryota</taxon>
        <taxon>Metamonada</taxon>
        <taxon>Parabasalia</taxon>
        <taxon>Tritrichomonadida</taxon>
        <taxon>Tritrichomonadidae</taxon>
        <taxon>Tritrichomonas</taxon>
    </lineage>
</organism>
<comment type="caution">
    <text evidence="2">The sequence shown here is derived from an EMBL/GenBank/DDBJ whole genome shotgun (WGS) entry which is preliminary data.</text>
</comment>
<dbReference type="Proteomes" id="UP000179807">
    <property type="component" value="Unassembled WGS sequence"/>
</dbReference>
<dbReference type="Pfam" id="PF04468">
    <property type="entry name" value="PSP1"/>
    <property type="match status" value="1"/>
</dbReference>
<reference evidence="2" key="1">
    <citation type="submission" date="2016-10" db="EMBL/GenBank/DDBJ databases">
        <authorList>
            <person name="Benchimol M."/>
            <person name="Almeida L.G."/>
            <person name="Vasconcelos A.T."/>
            <person name="Perreira-Neves A."/>
            <person name="Rosa I.A."/>
            <person name="Tasca T."/>
            <person name="Bogo M.R."/>
            <person name="de Souza W."/>
        </authorList>
    </citation>
    <scope>NUCLEOTIDE SEQUENCE [LARGE SCALE GENOMIC DNA]</scope>
    <source>
        <strain evidence="2">K</strain>
    </source>
</reference>